<accession>A0A7S1VHP3</accession>
<evidence type="ECO:0000313" key="4">
    <source>
        <dbReference type="EMBL" id="CAD9298538.1"/>
    </source>
</evidence>
<dbReference type="PANTHER" id="PTHR24171">
    <property type="entry name" value="ANKYRIN REPEAT DOMAIN-CONTAINING PROTEIN 39-RELATED"/>
    <property type="match status" value="1"/>
</dbReference>
<gene>
    <name evidence="4" type="ORF">GOCE00092_LOCUS20509</name>
</gene>
<dbReference type="PANTHER" id="PTHR24171:SF8">
    <property type="entry name" value="BRCA1-ASSOCIATED RING DOMAIN PROTEIN 1"/>
    <property type="match status" value="1"/>
</dbReference>
<name>A0A7S1VHP3_9STRA</name>
<dbReference type="InterPro" id="IPR002110">
    <property type="entry name" value="Ankyrin_rpt"/>
</dbReference>
<feature type="compositionally biased region" description="Acidic residues" evidence="3">
    <location>
        <begin position="23"/>
        <end position="81"/>
    </location>
</feature>
<proteinExistence type="predicted"/>
<evidence type="ECO:0000256" key="2">
    <source>
        <dbReference type="ARBA" id="ARBA00023043"/>
    </source>
</evidence>
<feature type="compositionally biased region" description="Pro residues" evidence="3">
    <location>
        <begin position="561"/>
        <end position="570"/>
    </location>
</feature>
<feature type="region of interest" description="Disordered" evidence="3">
    <location>
        <begin position="22"/>
        <end position="120"/>
    </location>
</feature>
<keyword evidence="1" id="KW-0677">Repeat</keyword>
<feature type="compositionally biased region" description="Polar residues" evidence="3">
    <location>
        <begin position="204"/>
        <end position="214"/>
    </location>
</feature>
<keyword evidence="2" id="KW-0040">ANK repeat</keyword>
<dbReference type="GO" id="GO:0004842">
    <property type="term" value="F:ubiquitin-protein transferase activity"/>
    <property type="evidence" value="ECO:0007669"/>
    <property type="project" value="TreeGrafter"/>
</dbReference>
<feature type="compositionally biased region" description="Polar residues" evidence="3">
    <location>
        <begin position="179"/>
        <end position="197"/>
    </location>
</feature>
<dbReference type="SUPFAM" id="SSF48403">
    <property type="entry name" value="Ankyrin repeat"/>
    <property type="match status" value="1"/>
</dbReference>
<dbReference type="EMBL" id="HBGK01039399">
    <property type="protein sequence ID" value="CAD9298538.1"/>
    <property type="molecule type" value="Transcribed_RNA"/>
</dbReference>
<protein>
    <submittedName>
        <fullName evidence="4">Uncharacterized protein</fullName>
    </submittedName>
</protein>
<feature type="compositionally biased region" description="Polar residues" evidence="3">
    <location>
        <begin position="229"/>
        <end position="240"/>
    </location>
</feature>
<feature type="region of interest" description="Disordered" evidence="3">
    <location>
        <begin position="173"/>
        <end position="275"/>
    </location>
</feature>
<dbReference type="SMART" id="SM00248">
    <property type="entry name" value="ANK"/>
    <property type="match status" value="3"/>
</dbReference>
<organism evidence="4">
    <name type="scientific">Grammatophora oceanica</name>
    <dbReference type="NCBI Taxonomy" id="210454"/>
    <lineage>
        <taxon>Eukaryota</taxon>
        <taxon>Sar</taxon>
        <taxon>Stramenopiles</taxon>
        <taxon>Ochrophyta</taxon>
        <taxon>Bacillariophyta</taxon>
        <taxon>Fragilariophyceae</taxon>
        <taxon>Fragilariophycidae</taxon>
        <taxon>Rhabdonematales</taxon>
        <taxon>Grammatophoraceae</taxon>
        <taxon>Grammatophora</taxon>
    </lineage>
</organism>
<dbReference type="GO" id="GO:0085020">
    <property type="term" value="P:protein K6-linked ubiquitination"/>
    <property type="evidence" value="ECO:0007669"/>
    <property type="project" value="TreeGrafter"/>
</dbReference>
<evidence type="ECO:0000256" key="3">
    <source>
        <dbReference type="SAM" id="MobiDB-lite"/>
    </source>
</evidence>
<sequence length="577" mass="64256">MEPHTETPTPYIAELDLDKFDDLFSDTDSDLSFDSDEEFTDDDDDDVSDSGEEESSSDDEDDDFECDEESDDDGDDDDFCADELHQSGSFSDMEADADNGSWAEEALENKQEEEAAPPASAAALNMAKIASLAQMADSAQAGLDLFVPAPISPPRSPESQVEKLAELAKMTAVKADEATTASPISSAAVTPSQSSNDAAPAMPTLSQDASSNNDKSTKLPISSRIVGEPTSSPVASLQNTSPTDDEDSSSSLSSKDEQHHTNKKKLLPSQKPIPAYVPTKEMDAAEVSNLLNKKRLEHFVKEQQDKGVTEKEKLKEETKNKFVVRTFSAVVRPAMDSLTGRTFRNWFMPSNTIRKTKAQRGLDDPKSLVETLRKIVSRKCKLDVTKFDYDMVAKDFFVPVSADRIAAHSTVLQRAIQAEDLDILRKFHAAGSPLNTCNKFGESVLHSAARRSLHKTLHFLIHECNVDVRVHDDYGRTPMHDCCWTTSPNLQVAKVLLEAWPDMLYICDMRGFTPLQYVRKEYYPEWTEFLKQLPKEYLKPKVLHLPKKQRSIFSWRSYGPNSPPRSPPGSPKWTESL</sequence>
<dbReference type="InterPro" id="IPR036770">
    <property type="entry name" value="Ankyrin_rpt-contain_sf"/>
</dbReference>
<dbReference type="Gene3D" id="1.25.40.20">
    <property type="entry name" value="Ankyrin repeat-containing domain"/>
    <property type="match status" value="1"/>
</dbReference>
<feature type="region of interest" description="Disordered" evidence="3">
    <location>
        <begin position="554"/>
        <end position="577"/>
    </location>
</feature>
<reference evidence="4" key="1">
    <citation type="submission" date="2021-01" db="EMBL/GenBank/DDBJ databases">
        <authorList>
            <person name="Corre E."/>
            <person name="Pelletier E."/>
            <person name="Niang G."/>
            <person name="Scheremetjew M."/>
            <person name="Finn R."/>
            <person name="Kale V."/>
            <person name="Holt S."/>
            <person name="Cochrane G."/>
            <person name="Meng A."/>
            <person name="Brown T."/>
            <person name="Cohen L."/>
        </authorList>
    </citation>
    <scope>NUCLEOTIDE SEQUENCE</scope>
    <source>
        <strain evidence="4">CCMP 410</strain>
    </source>
</reference>
<evidence type="ECO:0000256" key="1">
    <source>
        <dbReference type="ARBA" id="ARBA00022737"/>
    </source>
</evidence>
<dbReference type="AlphaFoldDB" id="A0A7S1VHP3"/>
<dbReference type="Pfam" id="PF12796">
    <property type="entry name" value="Ank_2"/>
    <property type="match status" value="1"/>
</dbReference>